<feature type="region of interest" description="Disordered" evidence="1">
    <location>
        <begin position="154"/>
        <end position="201"/>
    </location>
</feature>
<accession>A0A7W9SVS2</accession>
<name>A0A7W9SVS2_ARMRO</name>
<evidence type="ECO:0000256" key="1">
    <source>
        <dbReference type="SAM" id="MobiDB-lite"/>
    </source>
</evidence>
<evidence type="ECO:0000313" key="3">
    <source>
        <dbReference type="Proteomes" id="UP000520814"/>
    </source>
</evidence>
<dbReference type="EMBL" id="JACHGW010000006">
    <property type="protein sequence ID" value="MBB6053260.1"/>
    <property type="molecule type" value="Genomic_DNA"/>
</dbReference>
<sequence>MNNLATTRSTGFTRVGDTQIGPGISPARKSAEIKYPEHIETFLSLIRTRFAQAKDAPEFDKNDVRVYVKLILPLTPPQCRDLIDKLRADHLWRPSPATVREAIDELLDTSQPIAADLAIRTITMSPQTAAAILADPNASPENQAIARKVLGEFPALPSTGEGPGRSRAREILNNLRQRSGLPPKESMAATAKYSAPNNHGN</sequence>
<organism evidence="2 3">
    <name type="scientific">Armatimonas rosea</name>
    <dbReference type="NCBI Taxonomy" id="685828"/>
    <lineage>
        <taxon>Bacteria</taxon>
        <taxon>Bacillati</taxon>
        <taxon>Armatimonadota</taxon>
        <taxon>Armatimonadia</taxon>
        <taxon>Armatimonadales</taxon>
        <taxon>Armatimonadaceae</taxon>
        <taxon>Armatimonas</taxon>
    </lineage>
</organism>
<dbReference type="Proteomes" id="UP000520814">
    <property type="component" value="Unassembled WGS sequence"/>
</dbReference>
<proteinExistence type="predicted"/>
<dbReference type="AlphaFoldDB" id="A0A7W9SVS2"/>
<protein>
    <submittedName>
        <fullName evidence="2">Uncharacterized protein</fullName>
    </submittedName>
</protein>
<keyword evidence="3" id="KW-1185">Reference proteome</keyword>
<comment type="caution">
    <text evidence="2">The sequence shown here is derived from an EMBL/GenBank/DDBJ whole genome shotgun (WGS) entry which is preliminary data.</text>
</comment>
<gene>
    <name evidence="2" type="ORF">HNQ39_005094</name>
</gene>
<reference evidence="2 3" key="1">
    <citation type="submission" date="2020-08" db="EMBL/GenBank/DDBJ databases">
        <title>Genomic Encyclopedia of Type Strains, Phase IV (KMG-IV): sequencing the most valuable type-strain genomes for metagenomic binning, comparative biology and taxonomic classification.</title>
        <authorList>
            <person name="Goeker M."/>
        </authorList>
    </citation>
    <scope>NUCLEOTIDE SEQUENCE [LARGE SCALE GENOMIC DNA]</scope>
    <source>
        <strain evidence="2 3">DSM 23562</strain>
    </source>
</reference>
<evidence type="ECO:0000313" key="2">
    <source>
        <dbReference type="EMBL" id="MBB6053260.1"/>
    </source>
</evidence>
<dbReference type="RefSeq" id="WP_184203360.1">
    <property type="nucleotide sequence ID" value="NZ_JACHGW010000006.1"/>
</dbReference>